<organism evidence="3 4">
    <name type="scientific">Colletotrichum melonis</name>
    <dbReference type="NCBI Taxonomy" id="1209925"/>
    <lineage>
        <taxon>Eukaryota</taxon>
        <taxon>Fungi</taxon>
        <taxon>Dikarya</taxon>
        <taxon>Ascomycota</taxon>
        <taxon>Pezizomycotina</taxon>
        <taxon>Sordariomycetes</taxon>
        <taxon>Hypocreomycetidae</taxon>
        <taxon>Glomerellales</taxon>
        <taxon>Glomerellaceae</taxon>
        <taxon>Colletotrichum</taxon>
        <taxon>Colletotrichum acutatum species complex</taxon>
    </lineage>
</organism>
<evidence type="ECO:0000313" key="3">
    <source>
        <dbReference type="EMBL" id="KAK1457379.1"/>
    </source>
</evidence>
<dbReference type="EMBL" id="MLGG01000016">
    <property type="protein sequence ID" value="KAK1457379.1"/>
    <property type="molecule type" value="Genomic_DNA"/>
</dbReference>
<feature type="region of interest" description="Disordered" evidence="1">
    <location>
        <begin position="1"/>
        <end position="33"/>
    </location>
</feature>
<dbReference type="AlphaFoldDB" id="A0AAI9XRB3"/>
<sequence>MTKTHRSKVASDCVQMRSMQGNKTPRGAAPLSTSSAGICPRPLLNNFFFLPKNHFHFLHFPPLPRRILVFELSYWLGEAVIQPRLDHLLLRINHLPPRPCFLDEPPRRNQLGTFQLTGLMQLTLSLSLLIFLMMPCVVLTHNNIPHSPLSSPTYSSNRYSHSQNKRILNFNSKSDLSERIGFYVFNIQQRSPRGVFAIHVRTLTNFVVYL</sequence>
<keyword evidence="2" id="KW-0472">Membrane</keyword>
<name>A0AAI9XRB3_9PEZI</name>
<evidence type="ECO:0000256" key="1">
    <source>
        <dbReference type="SAM" id="MobiDB-lite"/>
    </source>
</evidence>
<comment type="caution">
    <text evidence="3">The sequence shown here is derived from an EMBL/GenBank/DDBJ whole genome shotgun (WGS) entry which is preliminary data.</text>
</comment>
<accession>A0AAI9XRB3</accession>
<gene>
    <name evidence="3" type="ORF">CMEL01_15859</name>
</gene>
<keyword evidence="2" id="KW-0812">Transmembrane</keyword>
<keyword evidence="2" id="KW-1133">Transmembrane helix</keyword>
<keyword evidence="4" id="KW-1185">Reference proteome</keyword>
<dbReference type="Proteomes" id="UP001239795">
    <property type="component" value="Unassembled WGS sequence"/>
</dbReference>
<proteinExistence type="predicted"/>
<reference evidence="3 4" key="1">
    <citation type="submission" date="2016-10" db="EMBL/GenBank/DDBJ databases">
        <title>The genome sequence of Colletotrichum fioriniae PJ7.</title>
        <authorList>
            <person name="Baroncelli R."/>
        </authorList>
    </citation>
    <scope>NUCLEOTIDE SEQUENCE [LARGE SCALE GENOMIC DNA]</scope>
    <source>
        <strain evidence="3">Col 31</strain>
    </source>
</reference>
<protein>
    <submittedName>
        <fullName evidence="3">Uncharacterized protein</fullName>
    </submittedName>
</protein>
<evidence type="ECO:0000313" key="4">
    <source>
        <dbReference type="Proteomes" id="UP001239795"/>
    </source>
</evidence>
<evidence type="ECO:0000256" key="2">
    <source>
        <dbReference type="SAM" id="Phobius"/>
    </source>
</evidence>
<feature type="transmembrane region" description="Helical" evidence="2">
    <location>
        <begin position="116"/>
        <end position="140"/>
    </location>
</feature>